<dbReference type="InterPro" id="IPR000064">
    <property type="entry name" value="NLP_P60_dom"/>
</dbReference>
<dbReference type="EMBL" id="SRJD01000012">
    <property type="protein sequence ID" value="TGA97635.1"/>
    <property type="molecule type" value="Genomic_DNA"/>
</dbReference>
<dbReference type="Proteomes" id="UP000298347">
    <property type="component" value="Unassembled WGS sequence"/>
</dbReference>
<keyword evidence="4" id="KW-0677">Repeat</keyword>
<name>A0A4Z0GL29_9BACL</name>
<dbReference type="Gene3D" id="3.90.1720.10">
    <property type="entry name" value="endopeptidase domain like (from Nostoc punctiforme)"/>
    <property type="match status" value="1"/>
</dbReference>
<dbReference type="OrthoDB" id="9813118at2"/>
<dbReference type="InterPro" id="IPR036779">
    <property type="entry name" value="LysM_dom_sf"/>
</dbReference>
<reference evidence="9 10" key="1">
    <citation type="journal article" date="2015" name="Int. J. Syst. Evol. Microbiol.">
        <title>Sporolactobacillus shoreae sp. nov. and Sporolactobacillus spathodeae sp. nov., two spore-forming lactic acid bacteria isolated from tree barks in Thailand.</title>
        <authorList>
            <person name="Thamacharoensuk T."/>
            <person name="Kitahara M."/>
            <person name="Ohkuma M."/>
            <person name="Thongchul N."/>
            <person name="Tanasupawat S."/>
        </authorList>
    </citation>
    <scope>NUCLEOTIDE SEQUENCE [LARGE SCALE GENOMIC DNA]</scope>
    <source>
        <strain evidence="9 10">BK92</strain>
    </source>
</reference>
<organism evidence="9 10">
    <name type="scientific">Sporolactobacillus shoreae</name>
    <dbReference type="NCBI Taxonomy" id="1465501"/>
    <lineage>
        <taxon>Bacteria</taxon>
        <taxon>Bacillati</taxon>
        <taxon>Bacillota</taxon>
        <taxon>Bacilli</taxon>
        <taxon>Bacillales</taxon>
        <taxon>Sporolactobacillaceae</taxon>
        <taxon>Sporolactobacillus</taxon>
    </lineage>
</organism>
<gene>
    <name evidence="9" type="ORF">E4665_11020</name>
</gene>
<evidence type="ECO:0000256" key="2">
    <source>
        <dbReference type="ARBA" id="ARBA00022670"/>
    </source>
</evidence>
<dbReference type="SMART" id="SM00257">
    <property type="entry name" value="LysM"/>
    <property type="match status" value="2"/>
</dbReference>
<evidence type="ECO:0000256" key="4">
    <source>
        <dbReference type="ARBA" id="ARBA00022737"/>
    </source>
</evidence>
<evidence type="ECO:0000259" key="8">
    <source>
        <dbReference type="PROSITE" id="PS51935"/>
    </source>
</evidence>
<dbReference type="InterPro" id="IPR051202">
    <property type="entry name" value="Peptidase_C40"/>
</dbReference>
<evidence type="ECO:0000256" key="3">
    <source>
        <dbReference type="ARBA" id="ARBA00022729"/>
    </source>
</evidence>
<evidence type="ECO:0000313" key="10">
    <source>
        <dbReference type="Proteomes" id="UP000298347"/>
    </source>
</evidence>
<dbReference type="Pfam" id="PF00877">
    <property type="entry name" value="NLPC_P60"/>
    <property type="match status" value="1"/>
</dbReference>
<evidence type="ECO:0000256" key="5">
    <source>
        <dbReference type="ARBA" id="ARBA00022801"/>
    </source>
</evidence>
<proteinExistence type="inferred from homology"/>
<keyword evidence="2" id="KW-0645">Protease</keyword>
<dbReference type="GO" id="GO:0006508">
    <property type="term" value="P:proteolysis"/>
    <property type="evidence" value="ECO:0007669"/>
    <property type="project" value="UniProtKB-KW"/>
</dbReference>
<dbReference type="Gene3D" id="3.10.350.10">
    <property type="entry name" value="LysM domain"/>
    <property type="match status" value="1"/>
</dbReference>
<protein>
    <submittedName>
        <fullName evidence="9">LysM peptidoglycan-binding domain-containing protein</fullName>
    </submittedName>
</protein>
<feature type="domain" description="LysM" evidence="7">
    <location>
        <begin position="187"/>
        <end position="230"/>
    </location>
</feature>
<dbReference type="PROSITE" id="PS51782">
    <property type="entry name" value="LYSM"/>
    <property type="match status" value="2"/>
</dbReference>
<evidence type="ECO:0000313" key="9">
    <source>
        <dbReference type="EMBL" id="TGA97635.1"/>
    </source>
</evidence>
<keyword evidence="5" id="KW-0378">Hydrolase</keyword>
<evidence type="ECO:0000256" key="1">
    <source>
        <dbReference type="ARBA" id="ARBA00007074"/>
    </source>
</evidence>
<keyword evidence="10" id="KW-1185">Reference proteome</keyword>
<dbReference type="CDD" id="cd00118">
    <property type="entry name" value="LysM"/>
    <property type="match status" value="1"/>
</dbReference>
<evidence type="ECO:0000259" key="7">
    <source>
        <dbReference type="PROSITE" id="PS51782"/>
    </source>
</evidence>
<keyword evidence="3" id="KW-0732">Signal</keyword>
<comment type="caution">
    <text evidence="9">The sequence shown here is derived from an EMBL/GenBank/DDBJ whole genome shotgun (WGS) entry which is preliminary data.</text>
</comment>
<feature type="domain" description="NlpC/P60" evidence="8">
    <location>
        <begin position="20"/>
        <end position="146"/>
    </location>
</feature>
<accession>A0A4Z0GL29</accession>
<evidence type="ECO:0000256" key="6">
    <source>
        <dbReference type="ARBA" id="ARBA00022807"/>
    </source>
</evidence>
<dbReference type="SUPFAM" id="SSF54001">
    <property type="entry name" value="Cysteine proteinases"/>
    <property type="match status" value="1"/>
</dbReference>
<dbReference type="PANTHER" id="PTHR47053:SF1">
    <property type="entry name" value="MUREIN DD-ENDOPEPTIDASE MEPH-RELATED"/>
    <property type="match status" value="1"/>
</dbReference>
<dbReference type="InterPro" id="IPR018392">
    <property type="entry name" value="LysM"/>
</dbReference>
<feature type="domain" description="LysM" evidence="7">
    <location>
        <begin position="266"/>
        <end position="310"/>
    </location>
</feature>
<dbReference type="PROSITE" id="PS51935">
    <property type="entry name" value="NLPC_P60"/>
    <property type="match status" value="1"/>
</dbReference>
<sequence length="311" mass="33950">MKKPIIPVAIAGGVILSGIMNGHEAIAAVNPVDLAEHYIHTPYQWGQNDCSGFTKMVFAQLGINLPHSSVLQATYGIPVSKGNLKPGDLVFFNTSGRGISHVGIYVGGGWMISAESVETGVRETRVFGEGSASYWEQRFVTGRRLEGNTSSAKTYVRASKEEATMNVSLKKQKPEFQKTVNEDFEKETYTVAEGDTLSEISLRVHVSVLDLQSMNQLLSDAISPGQVIRIKSSPIAASSLSEKAWFLDLASHEDPSDHKIVRKIPVSSSVKKGEKTLWAILAQKGITVVKFQVLSQLAPVSLFPGQKLYFR</sequence>
<dbReference type="InterPro" id="IPR038765">
    <property type="entry name" value="Papain-like_cys_pep_sf"/>
</dbReference>
<dbReference type="Pfam" id="PF01476">
    <property type="entry name" value="LysM"/>
    <property type="match status" value="2"/>
</dbReference>
<dbReference type="AlphaFoldDB" id="A0A4Z0GL29"/>
<dbReference type="RefSeq" id="WP_135348845.1">
    <property type="nucleotide sequence ID" value="NZ_SRJD01000012.1"/>
</dbReference>
<keyword evidence="6" id="KW-0788">Thiol protease</keyword>
<comment type="similarity">
    <text evidence="1">Belongs to the peptidase C40 family.</text>
</comment>
<dbReference type="PANTHER" id="PTHR47053">
    <property type="entry name" value="MUREIN DD-ENDOPEPTIDASE MEPH-RELATED"/>
    <property type="match status" value="1"/>
</dbReference>
<dbReference type="SUPFAM" id="SSF54106">
    <property type="entry name" value="LysM domain"/>
    <property type="match status" value="1"/>
</dbReference>
<dbReference type="GO" id="GO:0008234">
    <property type="term" value="F:cysteine-type peptidase activity"/>
    <property type="evidence" value="ECO:0007669"/>
    <property type="project" value="UniProtKB-KW"/>
</dbReference>